<dbReference type="GO" id="GO:0016491">
    <property type="term" value="F:oxidoreductase activity"/>
    <property type="evidence" value="ECO:0007669"/>
    <property type="project" value="TreeGrafter"/>
</dbReference>
<dbReference type="SUPFAM" id="SSF48371">
    <property type="entry name" value="ARM repeat"/>
    <property type="match status" value="1"/>
</dbReference>
<accession>A0A927MC86</accession>
<keyword evidence="5" id="KW-1185">Reference proteome</keyword>
<dbReference type="Gene3D" id="1.25.10.10">
    <property type="entry name" value="Leucine-rich Repeat Variant"/>
    <property type="match status" value="3"/>
</dbReference>
<feature type="region of interest" description="Disordered" evidence="1">
    <location>
        <begin position="1439"/>
        <end position="1472"/>
    </location>
</feature>
<dbReference type="Pfam" id="PF13646">
    <property type="entry name" value="HEAT_2"/>
    <property type="match status" value="2"/>
</dbReference>
<dbReference type="SMART" id="SM00567">
    <property type="entry name" value="EZ_HEAT"/>
    <property type="match status" value="7"/>
</dbReference>
<dbReference type="InterPro" id="IPR025139">
    <property type="entry name" value="DUF4062"/>
</dbReference>
<evidence type="ECO:0000313" key="5">
    <source>
        <dbReference type="Proteomes" id="UP000649753"/>
    </source>
</evidence>
<dbReference type="InterPro" id="IPR000157">
    <property type="entry name" value="TIR_dom"/>
</dbReference>
<protein>
    <submittedName>
        <fullName evidence="4">Energy-coupling factor transporter ATP-binding protein EcfA2</fullName>
    </submittedName>
</protein>
<dbReference type="Proteomes" id="UP000649753">
    <property type="component" value="Unassembled WGS sequence"/>
</dbReference>
<dbReference type="GO" id="GO:0007165">
    <property type="term" value="P:signal transduction"/>
    <property type="evidence" value="ECO:0007669"/>
    <property type="project" value="InterPro"/>
</dbReference>
<evidence type="ECO:0000256" key="1">
    <source>
        <dbReference type="SAM" id="MobiDB-lite"/>
    </source>
</evidence>
<dbReference type="PROSITE" id="PS50837">
    <property type="entry name" value="NACHT"/>
    <property type="match status" value="1"/>
</dbReference>
<dbReference type="GO" id="GO:0005524">
    <property type="term" value="F:ATP binding"/>
    <property type="evidence" value="ECO:0007669"/>
    <property type="project" value="UniProtKB-KW"/>
</dbReference>
<dbReference type="InterPro" id="IPR011989">
    <property type="entry name" value="ARM-like"/>
</dbReference>
<feature type="domain" description="TIR" evidence="2">
    <location>
        <begin position="1818"/>
        <end position="1963"/>
    </location>
</feature>
<dbReference type="InterPro" id="IPR027417">
    <property type="entry name" value="P-loop_NTPase"/>
</dbReference>
<dbReference type="InterPro" id="IPR003593">
    <property type="entry name" value="AAA+_ATPase"/>
</dbReference>
<name>A0A927MC86_9ACTN</name>
<dbReference type="SUPFAM" id="SSF52540">
    <property type="entry name" value="P-loop containing nucleoside triphosphate hydrolases"/>
    <property type="match status" value="2"/>
</dbReference>
<dbReference type="InterPro" id="IPR016024">
    <property type="entry name" value="ARM-type_fold"/>
</dbReference>
<feature type="domain" description="NACHT" evidence="3">
    <location>
        <begin position="272"/>
        <end position="403"/>
    </location>
</feature>
<dbReference type="EMBL" id="JADBEB010000001">
    <property type="protein sequence ID" value="MBE1491917.1"/>
    <property type="molecule type" value="Genomic_DNA"/>
</dbReference>
<dbReference type="SUPFAM" id="SSF52200">
    <property type="entry name" value="Toll/Interleukin receptor TIR domain"/>
    <property type="match status" value="1"/>
</dbReference>
<evidence type="ECO:0000313" key="4">
    <source>
        <dbReference type="EMBL" id="MBE1491917.1"/>
    </source>
</evidence>
<dbReference type="InterPro" id="IPR004155">
    <property type="entry name" value="PBS_lyase_HEAT"/>
</dbReference>
<dbReference type="Gene3D" id="3.40.50.10140">
    <property type="entry name" value="Toll/interleukin-1 receptor homology (TIR) domain"/>
    <property type="match status" value="1"/>
</dbReference>
<dbReference type="CDD" id="cd00009">
    <property type="entry name" value="AAA"/>
    <property type="match status" value="1"/>
</dbReference>
<sequence length="1973" mass="219232">MTKVYVSATFTDLQECRAAVQLALRRLRVEDVAMESYVAEERRPLERCLADAAECDIYIGIFAWRYGFVPDGYDRSIIELEYREALTAGKPCLIFLLDEEAPWPRNFIDRGPAAERIEALRAELADRHTCSTFQSPADLAAMVTAAVANSVTESGLPVGGMQALSRNALEQYFLRLRQHYGVLDLDALTPEQTEDYVRIQLMSVFVEQWVREDPPPAELPREWLRRIQSQGHIGTEDVPEEVDPQELVHLHESYRAKPLQRLFDVLGAPDQRAIVLLGDPGSGKSTAARYVALSLTRGPTDDRLAMLSGHLPLLIELSAYVAAFTERRCVNVVDYLDHRAATDGLGIERSALHRHLSTGGLAVVIFDGLDEVFDRRQREEVSRQIADFAVGHPQVRIVVTSRTTDYGRRILGDVGFTHFTLQDLDEDQTSEFLSSWYRLAIPDQAEVAHSARTRLLDALRRSDALQELAGNPLLLTVLAIVGRRHALPRERWKLYDHAATVLVQHWDVFRHLGGQSPLADFIDSEDKKELLRRLAYRMQADERGLTANYVSAQTLSTVFEQYLVERYDRDPVDARRIALQLTSEFRERTFTLSRYGPRIYGFVHRAFLEFFSAEAILNRFKSDLSFTFEHVKDLLRLHWAVPSWRSIFRLLAGHMHERHTAQIIHLLTADVGQSWPAAEISPPPWKLALAVQCLAEVRRLDSAVAAPAEALLRRLVLLLEHCVSIDDRDTVRLIEEEILPAARTIGSKWPGRELYLSWYRRRGVRVVWSPVSTHAARLAAVLSTPTERIDDLFDKILVRMDESPAAHACVAGLAEIAQLAVATVDSPAHSAAAARVRTRLIERARDDNHAVVRMAAVEALGESFRADPRAQDLLIERARTDGYVGVRLVAIQALGGGFWDDPDVGGLIEGAHADENPSVRRAAVQILGERASGDSDVRAALVGSLHTDTDAEVIRSTVQVLVERFEATREVREVLIARAHDDAIAIIRRTCLRVLGDRLPADSQLHALLVDRIQHDRDPGVLDAAARVLVDRFGSAAGVREILVSRATGDSDVTVRRVALQLLTGYHPRDSALIALLTTAAGQDRDADVRLHATRALADRIGTDSTIGTALGRLALGDLDARVRLAAAGALVERVGLDDGVSGVLVGLAREDAEAGVRLVAVNALAEVVATDPAARDTLTDRARTDRDAGVRLAAVRALLRYPEVRDSSFETLVDRTHHDLDAGVFALAAAAVVGDRGSPQDPHRLLADRVRGNSNAEVRLAAVRLLIRHFGVDSDVREALLERVRHDPDAELVHEVAVELASRTGAELDIAHRDVLLERTLDGDAQIRAAALRILASYFGTDEAVRELLVRRAADDPDVQVRRVVLRVLDQPQVAHHPEVHTLFVERLHDQDWSVRATAVHALGTHFGDQEQTRKLLTDLARDDPDPDFRRRAGQALTWLPDADPDHLPSLGNAPPPGDESRPEQNSRGDAIFTHPLSDVFKRNGHPTLTFVEPPNFAMFRMALRQPGLGIVIEGPSGIGKSTVLQRAVRLEREQGRNILVLSARKRDDLEQIKTLPTTRQRGVVAVDDFHRLSPELQAALTDHLKLLADEEAPDDRLIIVGIPGTGRHLVERSSDLAIRIEVFQVPVATDDLILEMVRKGEAALNVSFTQADEIVRLARGSLSTAQMLCWYLATQNGIERTQLSLVTVKRGLDEAIQHVEQTLAARYQGVVRSFAALDGDRQQACIELLLMLAATDGVLSLDDAAVRDPNLAPAIDKHLLRRFPHGFDGHDQLDEHLFLDTQSRQLVIEDPQFLIYLLRQQRDALAKAVGKRIRAPRAQVFISYSHRDAEWLSRLERHLKPLVRRGLVDVWADTRLKPGDVWRDELEAAMSRARAAILLVTADFFSSAFVDEVELPTMLEAAREDGCQILPLIVKPSVFARIPEVACFQAFNPVSRPLSGQSDHDQEQLLSELAAFVLSMFDDGRGGVTAG</sequence>
<dbReference type="PROSITE" id="PS50104">
    <property type="entry name" value="TIR"/>
    <property type="match status" value="1"/>
</dbReference>
<evidence type="ECO:0000259" key="3">
    <source>
        <dbReference type="PROSITE" id="PS50837"/>
    </source>
</evidence>
<organism evidence="4 5">
    <name type="scientific">Plantactinospora soyae</name>
    <dbReference type="NCBI Taxonomy" id="1544732"/>
    <lineage>
        <taxon>Bacteria</taxon>
        <taxon>Bacillati</taxon>
        <taxon>Actinomycetota</taxon>
        <taxon>Actinomycetes</taxon>
        <taxon>Micromonosporales</taxon>
        <taxon>Micromonosporaceae</taxon>
        <taxon>Plantactinospora</taxon>
    </lineage>
</organism>
<gene>
    <name evidence="4" type="ORF">H4W31_007555</name>
</gene>
<dbReference type="Pfam" id="PF13271">
    <property type="entry name" value="DUF4062"/>
    <property type="match status" value="1"/>
</dbReference>
<proteinExistence type="predicted"/>
<dbReference type="RefSeq" id="WP_192770901.1">
    <property type="nucleotide sequence ID" value="NZ_JADBEB010000001.1"/>
</dbReference>
<dbReference type="Pfam" id="PF13676">
    <property type="entry name" value="TIR_2"/>
    <property type="match status" value="1"/>
</dbReference>
<keyword evidence="4" id="KW-0067">ATP-binding</keyword>
<dbReference type="Gene3D" id="3.40.50.300">
    <property type="entry name" value="P-loop containing nucleotide triphosphate hydrolases"/>
    <property type="match status" value="2"/>
</dbReference>
<dbReference type="SMART" id="SM00382">
    <property type="entry name" value="AAA"/>
    <property type="match status" value="2"/>
</dbReference>
<dbReference type="SMART" id="SM00255">
    <property type="entry name" value="TIR"/>
    <property type="match status" value="1"/>
</dbReference>
<evidence type="ECO:0000259" key="2">
    <source>
        <dbReference type="PROSITE" id="PS50104"/>
    </source>
</evidence>
<dbReference type="PANTHER" id="PTHR12697">
    <property type="entry name" value="PBS LYASE HEAT-LIKE PROTEIN"/>
    <property type="match status" value="1"/>
</dbReference>
<reference evidence="4" key="1">
    <citation type="submission" date="2020-10" db="EMBL/GenBank/DDBJ databases">
        <title>Sequencing the genomes of 1000 actinobacteria strains.</title>
        <authorList>
            <person name="Klenk H.-P."/>
        </authorList>
    </citation>
    <scope>NUCLEOTIDE SEQUENCE</scope>
    <source>
        <strain evidence="4">DSM 46832</strain>
    </source>
</reference>
<dbReference type="InterPro" id="IPR035897">
    <property type="entry name" value="Toll_tir_struct_dom_sf"/>
</dbReference>
<keyword evidence="4" id="KW-0547">Nucleotide-binding</keyword>
<dbReference type="PANTHER" id="PTHR12697:SF38">
    <property type="entry name" value="PBS LYASE HEAT DOMAIN PROTEIN REPEAT-CONTAINING PROTEIN"/>
    <property type="match status" value="1"/>
</dbReference>
<comment type="caution">
    <text evidence="4">The sequence shown here is derived from an EMBL/GenBank/DDBJ whole genome shotgun (WGS) entry which is preliminary data.</text>
</comment>
<dbReference type="InterPro" id="IPR007111">
    <property type="entry name" value="NACHT_NTPase"/>
</dbReference>